<dbReference type="SUPFAM" id="SSF50800">
    <property type="entry name" value="PK beta-barrel domain-like"/>
    <property type="match status" value="1"/>
</dbReference>
<dbReference type="PROSITE" id="PS51340">
    <property type="entry name" value="MOSC"/>
    <property type="match status" value="1"/>
</dbReference>
<evidence type="ECO:0000259" key="1">
    <source>
        <dbReference type="PROSITE" id="PS51340"/>
    </source>
</evidence>
<evidence type="ECO:0000313" key="4">
    <source>
        <dbReference type="Proteomes" id="UP000065734"/>
    </source>
</evidence>
<dbReference type="Gene3D" id="2.40.33.20">
    <property type="entry name" value="PK beta-barrel domain-like"/>
    <property type="match status" value="1"/>
</dbReference>
<organism evidence="3 4">
    <name type="scientific">Blastochloris viridis</name>
    <name type="common">Rhodopseudomonas viridis</name>
    <dbReference type="NCBI Taxonomy" id="1079"/>
    <lineage>
        <taxon>Bacteria</taxon>
        <taxon>Pseudomonadati</taxon>
        <taxon>Pseudomonadota</taxon>
        <taxon>Alphaproteobacteria</taxon>
        <taxon>Hyphomicrobiales</taxon>
        <taxon>Blastochloridaceae</taxon>
        <taxon>Blastochloris</taxon>
    </lineage>
</organism>
<dbReference type="EMBL" id="AP014854">
    <property type="protein sequence ID" value="BAR98616.1"/>
    <property type="molecule type" value="Genomic_DNA"/>
</dbReference>
<dbReference type="EMBL" id="LN907867">
    <property type="protein sequence ID" value="CUU44042.1"/>
    <property type="molecule type" value="Genomic_DNA"/>
</dbReference>
<dbReference type="GO" id="GO:0030151">
    <property type="term" value="F:molybdenum ion binding"/>
    <property type="evidence" value="ECO:0007669"/>
    <property type="project" value="InterPro"/>
</dbReference>
<accession>A0A0H5BE37</accession>
<name>A0A0H5BE37_BLAVI</name>
<dbReference type="InterPro" id="IPR005302">
    <property type="entry name" value="MoCF_Sase_C"/>
</dbReference>
<protein>
    <submittedName>
        <fullName evidence="2">MOSC domain protein</fullName>
    </submittedName>
    <submittedName>
        <fullName evidence="3">Putative Fe-S protein</fullName>
    </submittedName>
</protein>
<dbReference type="RefSeq" id="WP_055036134.1">
    <property type="nucleotide sequence ID" value="NZ_AP014854.2"/>
</dbReference>
<dbReference type="OrthoDB" id="581532at2"/>
<dbReference type="Proteomes" id="UP000065734">
    <property type="component" value="Chromosome I"/>
</dbReference>
<proteinExistence type="predicted"/>
<dbReference type="Pfam" id="PF03476">
    <property type="entry name" value="MOSC_N"/>
    <property type="match status" value="1"/>
</dbReference>
<gene>
    <name evidence="2" type="ORF">BV133_1023</name>
    <name evidence="3" type="ORF">BVIRIDIS_30710</name>
</gene>
<dbReference type="KEGG" id="bvr:BVIR_305"/>
<dbReference type="InterPro" id="IPR011037">
    <property type="entry name" value="Pyrv_Knase-like_insert_dom_sf"/>
</dbReference>
<reference evidence="4" key="3">
    <citation type="journal article" date="2016" name="Genome Announc.">
        <title>Revised genome sequence of the purple photosynthetic bacterium Blastochloris viridis.</title>
        <authorList>
            <person name="Liu L.N."/>
            <person name="Faulkner M."/>
            <person name="Liu X."/>
            <person name="Huang F."/>
            <person name="Darby A.C."/>
            <person name="Hall N."/>
        </authorList>
    </citation>
    <scope>NUCLEOTIDE SEQUENCE [LARGE SCALE GENOMIC DNA]</scope>
    <source>
        <strain evidence="4">ATCC 19567 / DSM 133 / F</strain>
    </source>
</reference>
<dbReference type="PATRIC" id="fig|1079.6.peg.319"/>
<dbReference type="Pfam" id="PF03473">
    <property type="entry name" value="MOSC"/>
    <property type="match status" value="1"/>
</dbReference>
<evidence type="ECO:0000313" key="3">
    <source>
        <dbReference type="EMBL" id="CUU44042.1"/>
    </source>
</evidence>
<dbReference type="STRING" id="1079.BVIR_305"/>
<keyword evidence="4" id="KW-1185">Reference proteome</keyword>
<sequence length="268" mass="29185">MVPTCRVAAMYRYPVKGLSPQATRHADLASGGFFPGDRLYAVENGSSGFDEAAPAHLPKAQFLSLMQCPALALIASRYNEPDRTLTLRRNGEAVHGDLATPAGRELIADFLARHLPAGDLRGPLRLLAAPDGFRFTDSRRGFVSVVNLASVAALEDWVSGPVDPLRLRANLYVEGWPAFAELDLVGRTLAFASGARLKVIKRIQRCTGADVDPRTGRRDLHIPRTLMVQLDHADCGIYCEVLTSGRIDEGERFMVEPAESPDPAAEPR</sequence>
<reference evidence="2" key="1">
    <citation type="journal article" date="2015" name="Genome Announc.">
        <title>Complete Genome Sequence of the Bacteriochlorophyll b-Producing Photosynthetic Bacterium Blastochloris viridis.</title>
        <authorList>
            <person name="Tsukatani Y."/>
            <person name="Hirose Y."/>
            <person name="Harada J."/>
            <person name="Misawa N."/>
            <person name="Mori K."/>
            <person name="Inoue K."/>
            <person name="Tamiaki H."/>
        </authorList>
    </citation>
    <scope>NUCLEOTIDE SEQUENCE [LARGE SCALE GENOMIC DNA]</scope>
    <source>
        <strain evidence="2">DSM 133</strain>
    </source>
</reference>
<dbReference type="InterPro" id="IPR005303">
    <property type="entry name" value="MOCOS_middle"/>
</dbReference>
<dbReference type="GO" id="GO:0003824">
    <property type="term" value="F:catalytic activity"/>
    <property type="evidence" value="ECO:0007669"/>
    <property type="project" value="InterPro"/>
</dbReference>
<feature type="domain" description="MOSC" evidence="1">
    <location>
        <begin position="100"/>
        <end position="256"/>
    </location>
</feature>
<reference evidence="3" key="2">
    <citation type="submission" date="2015-11" db="EMBL/GenBank/DDBJ databases">
        <authorList>
            <person name="Zhang Y."/>
            <person name="Guo Z."/>
        </authorList>
    </citation>
    <scope>NUCLEOTIDE SEQUENCE</scope>
    <source>
        <strain evidence="3">1</strain>
    </source>
</reference>
<dbReference type="AlphaFoldDB" id="A0A0H5BE37"/>
<evidence type="ECO:0000313" key="2">
    <source>
        <dbReference type="EMBL" id="BAR98616.1"/>
    </source>
</evidence>
<dbReference type="GO" id="GO:0030170">
    <property type="term" value="F:pyridoxal phosphate binding"/>
    <property type="evidence" value="ECO:0007669"/>
    <property type="project" value="InterPro"/>
</dbReference>